<proteinExistence type="inferred from homology"/>
<name>A0A6G1LBQ3_9PEZI</name>
<dbReference type="InterPro" id="IPR043129">
    <property type="entry name" value="ATPase_NBD"/>
</dbReference>
<dbReference type="Gene3D" id="3.30.420.40">
    <property type="match status" value="2"/>
</dbReference>
<evidence type="ECO:0000256" key="1">
    <source>
        <dbReference type="HAMAP-Rule" id="MF_03179"/>
    </source>
</evidence>
<evidence type="ECO:0000259" key="3">
    <source>
        <dbReference type="Pfam" id="PF00814"/>
    </source>
</evidence>
<feature type="compositionally biased region" description="Basic and acidic residues" evidence="2">
    <location>
        <begin position="336"/>
        <end position="358"/>
    </location>
</feature>
<dbReference type="InterPro" id="IPR000905">
    <property type="entry name" value="Gcp-like_dom"/>
</dbReference>
<comment type="subcellular location">
    <subcellularLocation>
        <location evidence="1">Mitochondrion</location>
    </subcellularLocation>
</comment>
<organism evidence="4 5">
    <name type="scientific">Teratosphaeria nubilosa</name>
    <dbReference type="NCBI Taxonomy" id="161662"/>
    <lineage>
        <taxon>Eukaryota</taxon>
        <taxon>Fungi</taxon>
        <taxon>Dikarya</taxon>
        <taxon>Ascomycota</taxon>
        <taxon>Pezizomycotina</taxon>
        <taxon>Dothideomycetes</taxon>
        <taxon>Dothideomycetidae</taxon>
        <taxon>Mycosphaerellales</taxon>
        <taxon>Teratosphaeriaceae</taxon>
        <taxon>Teratosphaeria</taxon>
    </lineage>
</organism>
<evidence type="ECO:0000256" key="2">
    <source>
        <dbReference type="SAM" id="MobiDB-lite"/>
    </source>
</evidence>
<evidence type="ECO:0000313" key="5">
    <source>
        <dbReference type="Proteomes" id="UP000799436"/>
    </source>
</evidence>
<dbReference type="OrthoDB" id="10259622at2759"/>
<comment type="catalytic activity">
    <reaction evidence="1">
        <text>L-threonylcarbamoyladenylate + adenosine(37) in tRNA = N(6)-L-threonylcarbamoyladenosine(37) in tRNA + AMP + H(+)</text>
        <dbReference type="Rhea" id="RHEA:37059"/>
        <dbReference type="Rhea" id="RHEA-COMP:10162"/>
        <dbReference type="Rhea" id="RHEA-COMP:10163"/>
        <dbReference type="ChEBI" id="CHEBI:15378"/>
        <dbReference type="ChEBI" id="CHEBI:73682"/>
        <dbReference type="ChEBI" id="CHEBI:74411"/>
        <dbReference type="ChEBI" id="CHEBI:74418"/>
        <dbReference type="ChEBI" id="CHEBI:456215"/>
        <dbReference type="EC" id="2.3.1.234"/>
    </reaction>
</comment>
<keyword evidence="5" id="KW-1185">Reference proteome</keyword>
<dbReference type="HAMAP" id="MF_01445">
    <property type="entry name" value="TsaD"/>
    <property type="match status" value="1"/>
</dbReference>
<reference evidence="4" key="1">
    <citation type="journal article" date="2020" name="Stud. Mycol.">
        <title>101 Dothideomycetes genomes: a test case for predicting lifestyles and emergence of pathogens.</title>
        <authorList>
            <person name="Haridas S."/>
            <person name="Albert R."/>
            <person name="Binder M."/>
            <person name="Bloem J."/>
            <person name="Labutti K."/>
            <person name="Salamov A."/>
            <person name="Andreopoulos B."/>
            <person name="Baker S."/>
            <person name="Barry K."/>
            <person name="Bills G."/>
            <person name="Bluhm B."/>
            <person name="Cannon C."/>
            <person name="Castanera R."/>
            <person name="Culley D."/>
            <person name="Daum C."/>
            <person name="Ezra D."/>
            <person name="Gonzalez J."/>
            <person name="Henrissat B."/>
            <person name="Kuo A."/>
            <person name="Liang C."/>
            <person name="Lipzen A."/>
            <person name="Lutzoni F."/>
            <person name="Magnuson J."/>
            <person name="Mondo S."/>
            <person name="Nolan M."/>
            <person name="Ohm R."/>
            <person name="Pangilinan J."/>
            <person name="Park H.-J."/>
            <person name="Ramirez L."/>
            <person name="Alfaro M."/>
            <person name="Sun H."/>
            <person name="Tritt A."/>
            <person name="Yoshinaga Y."/>
            <person name="Zwiers L.-H."/>
            <person name="Turgeon B."/>
            <person name="Goodwin S."/>
            <person name="Spatafora J."/>
            <person name="Crous P."/>
            <person name="Grigoriev I."/>
        </authorList>
    </citation>
    <scope>NUCLEOTIDE SEQUENCE</scope>
    <source>
        <strain evidence="4">CBS 116005</strain>
    </source>
</reference>
<accession>A0A6G1LBQ3</accession>
<dbReference type="Pfam" id="PF00814">
    <property type="entry name" value="TsaD"/>
    <property type="match status" value="2"/>
</dbReference>
<dbReference type="PANTHER" id="PTHR11735">
    <property type="entry name" value="TRNA N6-ADENOSINE THREONYLCARBAMOYLTRANSFERASE"/>
    <property type="match status" value="1"/>
</dbReference>
<keyword evidence="1" id="KW-0808">Transferase</keyword>
<dbReference type="PANTHER" id="PTHR11735:SF6">
    <property type="entry name" value="TRNA N6-ADENOSINE THREONYLCARBAMOYLTRANSFERASE, MITOCHONDRIAL"/>
    <property type="match status" value="1"/>
</dbReference>
<dbReference type="InterPro" id="IPR022450">
    <property type="entry name" value="TsaD"/>
</dbReference>
<dbReference type="GO" id="GO:0046872">
    <property type="term" value="F:metal ion binding"/>
    <property type="evidence" value="ECO:0007669"/>
    <property type="project" value="UniProtKB-KW"/>
</dbReference>
<gene>
    <name evidence="4" type="ORF">EJ03DRAFT_350806</name>
</gene>
<feature type="domain" description="Gcp-like" evidence="3">
    <location>
        <begin position="165"/>
        <end position="299"/>
    </location>
</feature>
<comment type="subunit">
    <text evidence="1">Homodimer.</text>
</comment>
<comment type="cofactor">
    <cofactor evidence="1">
        <name>a divalent metal cation</name>
        <dbReference type="ChEBI" id="CHEBI:60240"/>
    </cofactor>
    <text evidence="1">Binds 1 divalent metal cation per subunit.</text>
</comment>
<protein>
    <recommendedName>
        <fullName evidence="3">Gcp-like domain-containing protein</fullName>
    </recommendedName>
</protein>
<dbReference type="InterPro" id="IPR017860">
    <property type="entry name" value="Peptidase_M22_CS"/>
</dbReference>
<feature type="domain" description="Gcp-like" evidence="3">
    <location>
        <begin position="378"/>
        <end position="501"/>
    </location>
</feature>
<sequence length="552" mass="60886">MALRPLLLRCTHRGSVRRIYSLLTWQRHITSHSLRAKRQTGLIVLAIETSCDDTSVAILERQEYMNQTNRSSTEKAGDHHDLSLAHRVIFHEKITANNDAYNGIHPLVALDSHRRSLAGLLQRALQQLHHHDQPLDGFVKDTRRSNREGMADLPNEYEDAPKRTPDLVAVTRGPGMRSNLAVGLDTAKGLAVAWNAPLMGVHHMQAHALTPRLVHALQCSPRSSGGGQGGGPHPEFPFMSVLVSGGHTLLIDSRGLTDHAIAAETQDIAIGDCLDKAARVILPASVLKAPFGRALEQFAFHTNFLATTQAELVEAETQNVASQADLSATPVSVERCEPSTDYDYKPPARRQDELEHRPTQWGWSLGPPLSESNGRKKSSRRMMFSFAGLLSFVERIIKYEVGPHGNPTTAPRSFVSVQERQTMAREVQRVAFEHLASRIMLFLESRPDWVGDTVVVSGGVASNRFLRHLLRSVLDARGYKHTKLSFPPVELCTDNALMIAWAGLEMFDAGYTSDLSIGPIRKWSLDPKADDGGILGAEGWLQDGQTEQSAHG</sequence>
<dbReference type="SUPFAM" id="SSF53067">
    <property type="entry name" value="Actin-like ATPase domain"/>
    <property type="match status" value="2"/>
</dbReference>
<comment type="similarity">
    <text evidence="1">Belongs to the KAE1 / TsaD family.</text>
</comment>
<dbReference type="GO" id="GO:0072670">
    <property type="term" value="P:mitochondrial tRNA threonylcarbamoyladenosine modification"/>
    <property type="evidence" value="ECO:0007669"/>
    <property type="project" value="TreeGrafter"/>
</dbReference>
<keyword evidence="1" id="KW-0479">Metal-binding</keyword>
<dbReference type="Proteomes" id="UP000799436">
    <property type="component" value="Unassembled WGS sequence"/>
</dbReference>
<keyword evidence="1" id="KW-0819">tRNA processing</keyword>
<dbReference type="EMBL" id="ML995829">
    <property type="protein sequence ID" value="KAF2769999.1"/>
    <property type="molecule type" value="Genomic_DNA"/>
</dbReference>
<comment type="function">
    <text evidence="1">Required for the formation of a threonylcarbamoyl group on adenosine at position 37 (t(6)A37) in mitochondrial tRNAs that read codons beginning with adenine. Probably involved in the transfer of the threonylcarbamoyl moiety of threonylcarbamoyl-AMP (TC-AMP) to the N6 group of A37. Involved in mitochondrial genome maintenance.</text>
</comment>
<dbReference type="GO" id="GO:0061711">
    <property type="term" value="F:tRNA N(6)-L-threonylcarbamoyladenine synthase activity"/>
    <property type="evidence" value="ECO:0007669"/>
    <property type="project" value="UniProtKB-EC"/>
</dbReference>
<keyword evidence="1" id="KW-0496">Mitochondrion</keyword>
<evidence type="ECO:0000313" key="4">
    <source>
        <dbReference type="EMBL" id="KAF2769999.1"/>
    </source>
</evidence>
<feature type="region of interest" description="Disordered" evidence="2">
    <location>
        <begin position="336"/>
        <end position="377"/>
    </location>
</feature>
<dbReference type="PROSITE" id="PS01016">
    <property type="entry name" value="GLYCOPROTEASE"/>
    <property type="match status" value="1"/>
</dbReference>
<dbReference type="GO" id="GO:0005739">
    <property type="term" value="C:mitochondrion"/>
    <property type="evidence" value="ECO:0007669"/>
    <property type="project" value="UniProtKB-SubCell"/>
</dbReference>
<dbReference type="AlphaFoldDB" id="A0A6G1LBQ3"/>
<keyword evidence="1" id="KW-0012">Acyltransferase</keyword>